<accession>A0AAV4PHI7</accession>
<evidence type="ECO:0000313" key="1">
    <source>
        <dbReference type="EMBL" id="GIX95450.1"/>
    </source>
</evidence>
<reference evidence="1 2" key="1">
    <citation type="submission" date="2021-06" db="EMBL/GenBank/DDBJ databases">
        <title>Caerostris darwini draft genome.</title>
        <authorList>
            <person name="Kono N."/>
            <person name="Arakawa K."/>
        </authorList>
    </citation>
    <scope>NUCLEOTIDE SEQUENCE [LARGE SCALE GENOMIC DNA]</scope>
</reference>
<dbReference type="AlphaFoldDB" id="A0AAV4PHI7"/>
<gene>
    <name evidence="1" type="ORF">CDAR_376211</name>
</gene>
<organism evidence="1 2">
    <name type="scientific">Caerostris darwini</name>
    <dbReference type="NCBI Taxonomy" id="1538125"/>
    <lineage>
        <taxon>Eukaryota</taxon>
        <taxon>Metazoa</taxon>
        <taxon>Ecdysozoa</taxon>
        <taxon>Arthropoda</taxon>
        <taxon>Chelicerata</taxon>
        <taxon>Arachnida</taxon>
        <taxon>Araneae</taxon>
        <taxon>Araneomorphae</taxon>
        <taxon>Entelegynae</taxon>
        <taxon>Araneoidea</taxon>
        <taxon>Araneidae</taxon>
        <taxon>Caerostris</taxon>
    </lineage>
</organism>
<sequence>MRGCFELHDPSMLAGLIAVTWERYLNKDSILAGFCGGNPRSVALFEAVYESWVRMEQNFRCGYITALQLPQTELIHSAGFVPKWLQKMIYANEKYRVC</sequence>
<proteinExistence type="predicted"/>
<dbReference type="Proteomes" id="UP001054837">
    <property type="component" value="Unassembled WGS sequence"/>
</dbReference>
<name>A0AAV4PHI7_9ARAC</name>
<comment type="caution">
    <text evidence="1">The sequence shown here is derived from an EMBL/GenBank/DDBJ whole genome shotgun (WGS) entry which is preliminary data.</text>
</comment>
<keyword evidence="2" id="KW-1185">Reference proteome</keyword>
<protein>
    <submittedName>
        <fullName evidence="1">Uncharacterized protein</fullName>
    </submittedName>
</protein>
<evidence type="ECO:0000313" key="2">
    <source>
        <dbReference type="Proteomes" id="UP001054837"/>
    </source>
</evidence>
<dbReference type="EMBL" id="BPLQ01002745">
    <property type="protein sequence ID" value="GIX95450.1"/>
    <property type="molecule type" value="Genomic_DNA"/>
</dbReference>